<proteinExistence type="predicted"/>
<name>A0A4Q9FYG0_9RHOB</name>
<dbReference type="Gene3D" id="3.40.50.2000">
    <property type="entry name" value="Glycogen Phosphorylase B"/>
    <property type="match status" value="2"/>
</dbReference>
<feature type="domain" description="Glycosyltransferase subfamily 4-like N-terminal" evidence="2">
    <location>
        <begin position="19"/>
        <end position="172"/>
    </location>
</feature>
<dbReference type="RefSeq" id="WP_130991501.1">
    <property type="nucleotide sequence ID" value="NZ_SISK01000008.1"/>
</dbReference>
<dbReference type="GO" id="GO:0016757">
    <property type="term" value="F:glycosyltransferase activity"/>
    <property type="evidence" value="ECO:0007669"/>
    <property type="project" value="InterPro"/>
</dbReference>
<organism evidence="3 4">
    <name type="scientific">Paracoccus subflavus</name>
    <dbReference type="NCBI Taxonomy" id="2528244"/>
    <lineage>
        <taxon>Bacteria</taxon>
        <taxon>Pseudomonadati</taxon>
        <taxon>Pseudomonadota</taxon>
        <taxon>Alphaproteobacteria</taxon>
        <taxon>Rhodobacterales</taxon>
        <taxon>Paracoccaceae</taxon>
        <taxon>Paracoccus</taxon>
    </lineage>
</organism>
<comment type="caution">
    <text evidence="3">The sequence shown here is derived from an EMBL/GenBank/DDBJ whole genome shotgun (WGS) entry which is preliminary data.</text>
</comment>
<dbReference type="SUPFAM" id="SSF53756">
    <property type="entry name" value="UDP-Glycosyltransferase/glycogen phosphorylase"/>
    <property type="match status" value="1"/>
</dbReference>
<dbReference type="OrthoDB" id="9790710at2"/>
<evidence type="ECO:0000313" key="3">
    <source>
        <dbReference type="EMBL" id="TBN39078.1"/>
    </source>
</evidence>
<dbReference type="Pfam" id="PF13439">
    <property type="entry name" value="Glyco_transf_4"/>
    <property type="match status" value="1"/>
</dbReference>
<feature type="domain" description="Glycosyl transferase family 1" evidence="1">
    <location>
        <begin position="181"/>
        <end position="316"/>
    </location>
</feature>
<dbReference type="PANTHER" id="PTHR12526:SF595">
    <property type="entry name" value="BLL5217 PROTEIN"/>
    <property type="match status" value="1"/>
</dbReference>
<dbReference type="InterPro" id="IPR028098">
    <property type="entry name" value="Glyco_trans_4-like_N"/>
</dbReference>
<dbReference type="Pfam" id="PF00534">
    <property type="entry name" value="Glycos_transf_1"/>
    <property type="match status" value="1"/>
</dbReference>
<dbReference type="PANTHER" id="PTHR12526">
    <property type="entry name" value="GLYCOSYLTRANSFERASE"/>
    <property type="match status" value="1"/>
</dbReference>
<protein>
    <submittedName>
        <fullName evidence="3">Glycosyltransferase family 4 protein</fullName>
    </submittedName>
</protein>
<accession>A0A4Q9FYG0</accession>
<keyword evidence="4" id="KW-1185">Reference proteome</keyword>
<dbReference type="InterPro" id="IPR001296">
    <property type="entry name" value="Glyco_trans_1"/>
</dbReference>
<evidence type="ECO:0000313" key="4">
    <source>
        <dbReference type="Proteomes" id="UP000293520"/>
    </source>
</evidence>
<evidence type="ECO:0000259" key="1">
    <source>
        <dbReference type="Pfam" id="PF00534"/>
    </source>
</evidence>
<dbReference type="Proteomes" id="UP000293520">
    <property type="component" value="Unassembled WGS sequence"/>
</dbReference>
<gene>
    <name evidence="3" type="ORF">EYE42_11635</name>
</gene>
<keyword evidence="3" id="KW-0808">Transferase</keyword>
<dbReference type="AlphaFoldDB" id="A0A4Q9FYG0"/>
<evidence type="ECO:0000259" key="2">
    <source>
        <dbReference type="Pfam" id="PF13439"/>
    </source>
</evidence>
<dbReference type="EMBL" id="SISK01000008">
    <property type="protein sequence ID" value="TBN39078.1"/>
    <property type="molecule type" value="Genomic_DNA"/>
</dbReference>
<reference evidence="3 4" key="1">
    <citation type="submission" date="2019-02" db="EMBL/GenBank/DDBJ databases">
        <title>Paracoccus subflavus sp. nov., isolated from marine sediment of the Pacific Ocean.</title>
        <authorList>
            <person name="Zhang G."/>
        </authorList>
    </citation>
    <scope>NUCLEOTIDE SEQUENCE [LARGE SCALE GENOMIC DNA]</scope>
    <source>
        <strain evidence="3 4">GY0581</strain>
    </source>
</reference>
<sequence>MRIALLAHLRHPIAPPFKGGMEAHSWHLARGLAARGHDVTLFASGDSDADAGALWPVLPHGYDRDHAPGTPAVNALLDAAHARVAAALLDGGFDVIHNNSLHRYPPRLSRAHRLSCVTSLHVPPFDALHRAVLDSAAPWSRFTVTSARQIASWWNDDPPPQAAVVHNGIDPALWPFSPKGDGSAVWAGRITPNKGAHLAVRAAALAGIPLTLFGAVEDQNYFAARILPFLNGGIRYGGHLPGPDLAREFGRASVLMFTPLWDEPFGLAAIEAMCCGLPVAALDMGAAREVIGPAGRFAALADAEGLADAAQAALSIPRGIPRERVLDHFTIDRMIAGYEQQYDAAIAGLAQSAPAAAYPTWDLCAVPASARAVAAS</sequence>